<dbReference type="InterPro" id="IPR006311">
    <property type="entry name" value="TAT_signal"/>
</dbReference>
<dbReference type="PIRSF" id="PIRSF036389">
    <property type="entry name" value="IOR_B"/>
    <property type="match status" value="1"/>
</dbReference>
<dbReference type="PROSITE" id="PS51318">
    <property type="entry name" value="TAT"/>
    <property type="match status" value="1"/>
</dbReference>
<reference evidence="4" key="1">
    <citation type="submission" date="2017-01" db="EMBL/GenBank/DDBJ databases">
        <authorList>
            <person name="Varghese N."/>
            <person name="Submissions S."/>
        </authorList>
    </citation>
    <scope>NUCLEOTIDE SEQUENCE [LARGE SCALE GENOMIC DNA]</scope>
    <source>
        <strain evidence="4">DSM 46698</strain>
    </source>
</reference>
<feature type="transmembrane region" description="Helical" evidence="1">
    <location>
        <begin position="12"/>
        <end position="30"/>
    </location>
</feature>
<keyword evidence="1" id="KW-1133">Transmembrane helix</keyword>
<dbReference type="InterPro" id="IPR000674">
    <property type="entry name" value="Ald_Oxase/Xan_DH_a/b"/>
</dbReference>
<evidence type="ECO:0000313" key="3">
    <source>
        <dbReference type="EMBL" id="SIS77520.1"/>
    </source>
</evidence>
<evidence type="ECO:0000256" key="1">
    <source>
        <dbReference type="SAM" id="Phobius"/>
    </source>
</evidence>
<dbReference type="GO" id="GO:0016491">
    <property type="term" value="F:oxidoreductase activity"/>
    <property type="evidence" value="ECO:0007669"/>
    <property type="project" value="InterPro"/>
</dbReference>
<name>A0A1N7LUL6_9BACT</name>
<dbReference type="STRING" id="529505.SAMN05421761_104134"/>
<proteinExistence type="predicted"/>
<dbReference type="Pfam" id="PF20256">
    <property type="entry name" value="MoCoBD_2"/>
    <property type="match status" value="2"/>
</dbReference>
<dbReference type="InterPro" id="IPR008274">
    <property type="entry name" value="AldOxase/xan_DH_MoCoBD1"/>
</dbReference>
<dbReference type="InterPro" id="IPR012368">
    <property type="entry name" value="OxRdtase_Mopterin-bd_su_IorB"/>
</dbReference>
<gene>
    <name evidence="3" type="ORF">SAMN05421761_104134</name>
</gene>
<dbReference type="Gene3D" id="3.30.365.10">
    <property type="entry name" value="Aldehyde oxidase/xanthine dehydrogenase, molybdopterin binding domain"/>
    <property type="match status" value="4"/>
</dbReference>
<feature type="domain" description="Aldehyde oxidase/xanthine dehydrogenase a/b hammerhead" evidence="2">
    <location>
        <begin position="211"/>
        <end position="288"/>
    </location>
</feature>
<dbReference type="AlphaFoldDB" id="A0A1N7LUL6"/>
<organism evidence="3 4">
    <name type="scientific">Belliella pelovolcani</name>
    <dbReference type="NCBI Taxonomy" id="529505"/>
    <lineage>
        <taxon>Bacteria</taxon>
        <taxon>Pseudomonadati</taxon>
        <taxon>Bacteroidota</taxon>
        <taxon>Cytophagia</taxon>
        <taxon>Cytophagales</taxon>
        <taxon>Cyclobacteriaceae</taxon>
        <taxon>Belliella</taxon>
    </lineage>
</organism>
<dbReference type="SMART" id="SM01008">
    <property type="entry name" value="Ald_Xan_dh_C"/>
    <property type="match status" value="1"/>
</dbReference>
<dbReference type="EMBL" id="FTOP01000004">
    <property type="protein sequence ID" value="SIS77520.1"/>
    <property type="molecule type" value="Genomic_DNA"/>
</dbReference>
<evidence type="ECO:0000313" key="4">
    <source>
        <dbReference type="Proteomes" id="UP000186026"/>
    </source>
</evidence>
<dbReference type="OrthoDB" id="605889at2"/>
<dbReference type="PANTHER" id="PTHR47495">
    <property type="entry name" value="ALDEHYDE DEHYDROGENASE"/>
    <property type="match status" value="1"/>
</dbReference>
<dbReference type="Gene3D" id="3.90.1170.50">
    <property type="entry name" value="Aldehyde oxidase/xanthine dehydrogenase, a/b hammerhead"/>
    <property type="match status" value="1"/>
</dbReference>
<dbReference type="PANTHER" id="PTHR47495:SF1">
    <property type="entry name" value="BLL3820 PROTEIN"/>
    <property type="match status" value="1"/>
</dbReference>
<dbReference type="SUPFAM" id="SSF56003">
    <property type="entry name" value="Molybdenum cofactor-binding domain"/>
    <property type="match status" value="2"/>
</dbReference>
<dbReference type="RefSeq" id="WP_076499764.1">
    <property type="nucleotide sequence ID" value="NZ_FTOP01000004.1"/>
</dbReference>
<accession>A0A1N7LUL6</accession>
<evidence type="ECO:0000259" key="2">
    <source>
        <dbReference type="SMART" id="SM01008"/>
    </source>
</evidence>
<sequence>MADITKTNRRDFLKIAATATGGLFIGFYWSSCDSPKMKVLSTEEVLSKAHNFNSFLSISPDGDVVIYSPNPELGQNIKTSFPMVVAEELDADWSKVRVLQAPLDNDKFDRQLTGGSGAMPHSWERLRKAGATARHLLLTAAANQLEVDMASLSTEKGMIYHKASGKKLTYGEVVMAASELEAPEEVLLKDPKDFTIIGTPIKNVDNDDMFTGKPLFGLDFYREGMLHAMIQRPPFGMKIKSVDDASARSVSGVTDVIQYDNFVAIVGTSTWPLMKAKRRLKVEYESDGNVESTFDHDKIMKELLDSKDARVMRQDGNVDEAFKNAAKVITSEYQCPFLPHAPMEPMNFFAHVKGEEVELIGPTQTPDAARMQTAQLLGIPKENITVDITRLGGGFGRRLRADYVLDAVEVSRRVNAPVKVTWTREDDMTGGAYRPAVRYRFSAALDAAGNMIGFKLRGVGLNAGNSVRQDNFPSGAVPNLLIENINYNSSVTTNAWRAPITNFLAYAEQSFLDEVALEAQKDPVKFRLDLLEQAKSSPTGSVNYDVDRMIGVIKDAAERSNWGKDSNVKQGFSVYFSHRSYVAQVANIEMINNQPVLKKIVASTDCGIVVNPTGANHQVRGGIVDGMGHAMFGNLVFENGLPKQKNFDSYRLIRMKEVPEIDVNYVDSGYDPTGLGEPALPPTGGAIANAIFAATGRRLRSQPFIEQKEFSDLNLEIRRG</sequence>
<dbReference type="Pfam" id="PF02738">
    <property type="entry name" value="MoCoBD_1"/>
    <property type="match status" value="1"/>
</dbReference>
<dbReference type="Proteomes" id="UP000186026">
    <property type="component" value="Unassembled WGS sequence"/>
</dbReference>
<dbReference type="InterPro" id="IPR046867">
    <property type="entry name" value="AldOxase/xan_DH_MoCoBD2"/>
</dbReference>
<keyword evidence="1" id="KW-0472">Membrane</keyword>
<dbReference type="InterPro" id="IPR037165">
    <property type="entry name" value="AldOxase/xan_DH_Mopterin-bd_sf"/>
</dbReference>
<protein>
    <submittedName>
        <fullName evidence="3">Isoquinoline 1-oxidoreductase, beta subunit</fullName>
    </submittedName>
</protein>
<keyword evidence="4" id="KW-1185">Reference proteome</keyword>
<keyword evidence="1" id="KW-0812">Transmembrane</keyword>
<dbReference type="InterPro" id="IPR052516">
    <property type="entry name" value="N-heterocyclic_Hydroxylase"/>
</dbReference>